<evidence type="ECO:0000256" key="2">
    <source>
        <dbReference type="PROSITE-ProRule" id="PRU00285"/>
    </source>
</evidence>
<evidence type="ECO:0000259" key="4">
    <source>
        <dbReference type="PROSITE" id="PS01031"/>
    </source>
</evidence>
<dbReference type="SUPFAM" id="SSF49764">
    <property type="entry name" value="HSP20-like chaperones"/>
    <property type="match status" value="1"/>
</dbReference>
<protein>
    <submittedName>
        <fullName evidence="5">Hsp20/alpha crystallin family protein</fullName>
    </submittedName>
</protein>
<evidence type="ECO:0000313" key="6">
    <source>
        <dbReference type="Proteomes" id="UP000284322"/>
    </source>
</evidence>
<evidence type="ECO:0000256" key="3">
    <source>
        <dbReference type="RuleBase" id="RU003616"/>
    </source>
</evidence>
<dbReference type="PROSITE" id="PS01031">
    <property type="entry name" value="SHSP"/>
    <property type="match status" value="1"/>
</dbReference>
<dbReference type="EMBL" id="RAHJ01000008">
    <property type="protein sequence ID" value="RJX70285.1"/>
    <property type="molecule type" value="Genomic_DNA"/>
</dbReference>
<keyword evidence="1" id="KW-0346">Stress response</keyword>
<comment type="similarity">
    <text evidence="2 3">Belongs to the small heat shock protein (HSP20) family.</text>
</comment>
<accession>A0A419R597</accession>
<dbReference type="PANTHER" id="PTHR46733">
    <property type="entry name" value="26.5 KDA HEAT SHOCK PROTEIN, MITOCHONDRIAL"/>
    <property type="match status" value="1"/>
</dbReference>
<keyword evidence="6" id="KW-1185">Reference proteome</keyword>
<evidence type="ECO:0000256" key="1">
    <source>
        <dbReference type="ARBA" id="ARBA00023016"/>
    </source>
</evidence>
<proteinExistence type="inferred from homology"/>
<dbReference type="InterPro" id="IPR002068">
    <property type="entry name" value="A-crystallin/Hsp20_dom"/>
</dbReference>
<organism evidence="5 6">
    <name type="scientific">Tsuneonella suprasediminis</name>
    <dbReference type="NCBI Taxonomy" id="2306996"/>
    <lineage>
        <taxon>Bacteria</taxon>
        <taxon>Pseudomonadati</taxon>
        <taxon>Pseudomonadota</taxon>
        <taxon>Alphaproteobacteria</taxon>
        <taxon>Sphingomonadales</taxon>
        <taxon>Erythrobacteraceae</taxon>
        <taxon>Tsuneonella</taxon>
    </lineage>
</organism>
<dbReference type="Gene3D" id="2.60.40.790">
    <property type="match status" value="1"/>
</dbReference>
<name>A0A419R597_9SPHN</name>
<dbReference type="InterPro" id="IPR008978">
    <property type="entry name" value="HSP20-like_chaperone"/>
</dbReference>
<gene>
    <name evidence="5" type="ORF">D6858_02235</name>
</gene>
<evidence type="ECO:0000313" key="5">
    <source>
        <dbReference type="EMBL" id="RJX70285.1"/>
    </source>
</evidence>
<feature type="domain" description="SHSP" evidence="4">
    <location>
        <begin position="26"/>
        <end position="138"/>
    </location>
</feature>
<dbReference type="GO" id="GO:0009408">
    <property type="term" value="P:response to heat"/>
    <property type="evidence" value="ECO:0007669"/>
    <property type="project" value="InterPro"/>
</dbReference>
<dbReference type="CDD" id="cd06464">
    <property type="entry name" value="ACD_sHsps-like"/>
    <property type="match status" value="1"/>
</dbReference>
<dbReference type="AlphaFoldDB" id="A0A419R597"/>
<dbReference type="RefSeq" id="WP_120106813.1">
    <property type="nucleotide sequence ID" value="NZ_RAHJ01000008.1"/>
</dbReference>
<comment type="caution">
    <text evidence="5">The sequence shown here is derived from an EMBL/GenBank/DDBJ whole genome shotgun (WGS) entry which is preliminary data.</text>
</comment>
<dbReference type="PANTHER" id="PTHR46733:SF4">
    <property type="entry name" value="HEAT SHOCK PROTEIN 21, CHLOROPLASTIC"/>
    <property type="match status" value="1"/>
</dbReference>
<reference evidence="5 6" key="1">
    <citation type="submission" date="2018-09" db="EMBL/GenBank/DDBJ databases">
        <title>Altererythrobacter sp.Ery1 and Ery12, the genome sequencing of novel strains in genus Alterythrobacter.</title>
        <authorList>
            <person name="Cheng H."/>
            <person name="Wu Y.-H."/>
            <person name="Fang C."/>
            <person name="Xu X.-W."/>
        </authorList>
    </citation>
    <scope>NUCLEOTIDE SEQUENCE [LARGE SCALE GENOMIC DNA]</scope>
    <source>
        <strain evidence="5 6">Ery12</strain>
    </source>
</reference>
<dbReference type="InterPro" id="IPR044587">
    <property type="entry name" value="HSP21-like"/>
</dbReference>
<dbReference type="Pfam" id="PF00011">
    <property type="entry name" value="HSP20"/>
    <property type="match status" value="1"/>
</dbReference>
<dbReference type="Proteomes" id="UP000284322">
    <property type="component" value="Unassembled WGS sequence"/>
</dbReference>
<sequence>MSLHRDINRLFDDMFRGFSMPSLPSIGRSLGWPRLELSENDKEIRVTAELPGMEEKDIEISLDDHQLVIWGEKKSETSDEERGYSERSYGRFERRIGLPSQIDEDKVEAAFRNGVLTVTVPRTAEAAKGRKTIPINAG</sequence>